<evidence type="ECO:0000313" key="2">
    <source>
        <dbReference type="EMBL" id="TFH77224.1"/>
    </source>
</evidence>
<dbReference type="Pfam" id="PF08011">
    <property type="entry name" value="PDDEXK_9"/>
    <property type="match status" value="1"/>
</dbReference>
<dbReference type="InterPro" id="IPR012547">
    <property type="entry name" value="PDDEXK_9"/>
</dbReference>
<dbReference type="GeneID" id="302996203"/>
<sequence length="529" mass="62185">MKYPIGIQTFDKIRNEGYVYIDKTDMIYSLVTEGQIYFLSRPRRFGKSLLISTLESYFLGREDLFHGLAIEKLEKDWKKYPVIHIDFGAGNFTKETFLDETLNAILSAWEEKYQIKNTLTDFGLRFVNLLNEIHRQTGLRAVVLIDEYDKPLLDVMDLDYKVAFQGTEITLEEYNRNTLKGFYSAFKTADADLQFVFLTGVTKFSQVSVFSGFNQPEDISMSPAFDTLCGITEEELIKYFSEPIKKMSGVYHCSFEDMVRMLMKQYNGYHFSDTMNGVINPFSLLNACKNLRLQDYWFKTGTPTYLARLLSHYDENMDELTGKYYSPDHFIDYKADTERPLPMIYQSGYLTIKDYKHRTNTFLLDFPNDEVKRGFISLLANNYFQTKEDVKNWLTEAVENLDEGNLDHFKFLITSFLSSIPYTMRRKENEREKERYFHYTFYLLLRLASTYITYTEKEQSQGRVDCIIETDKYIYIFEFKLDGTAKEALQQIEEKGYAQPYLTDSRKLYKIGCSFSSETGTIEDWDVKE</sequence>
<dbReference type="RefSeq" id="WP_134844150.1">
    <property type="nucleotide sequence ID" value="NZ_DAWEFM010000156.1"/>
</dbReference>
<feature type="domain" description="AAA-ATPase-like" evidence="1">
    <location>
        <begin position="4"/>
        <end position="210"/>
    </location>
</feature>
<dbReference type="InterPro" id="IPR018631">
    <property type="entry name" value="AAA-ATPase-like_dom"/>
</dbReference>
<name>A0A4Y8VBZ6_9BACT</name>
<evidence type="ECO:0000313" key="3">
    <source>
        <dbReference type="Proteomes" id="UP000297872"/>
    </source>
</evidence>
<dbReference type="InterPro" id="IPR027417">
    <property type="entry name" value="P-loop_NTPase"/>
</dbReference>
<dbReference type="EMBL" id="SGVY01000042">
    <property type="protein sequence ID" value="TFH77224.1"/>
    <property type="molecule type" value="Genomic_DNA"/>
</dbReference>
<dbReference type="PANTHER" id="PTHR34825">
    <property type="entry name" value="CONSERVED PROTEIN, WITH A WEAK D-GALACTARATE DEHYDRATASE/ALTRONATE HYDROLASE DOMAIN"/>
    <property type="match status" value="1"/>
</dbReference>
<gene>
    <name evidence="2" type="ORF">EXN75_13075</name>
</gene>
<accession>A0A4Y8VBZ6</accession>
<dbReference type="Pfam" id="PF09820">
    <property type="entry name" value="AAA-ATPase_like"/>
    <property type="match status" value="1"/>
</dbReference>
<evidence type="ECO:0000259" key="1">
    <source>
        <dbReference type="Pfam" id="PF09820"/>
    </source>
</evidence>
<dbReference type="Proteomes" id="UP000297872">
    <property type="component" value="Unassembled WGS sequence"/>
</dbReference>
<comment type="caution">
    <text evidence="2">The sequence shown here is derived from an EMBL/GenBank/DDBJ whole genome shotgun (WGS) entry which is preliminary data.</text>
</comment>
<dbReference type="OrthoDB" id="9776605at2"/>
<dbReference type="PANTHER" id="PTHR34825:SF1">
    <property type="entry name" value="AAA-ATPASE-LIKE DOMAIN-CONTAINING PROTEIN"/>
    <property type="match status" value="1"/>
</dbReference>
<reference evidence="2 3" key="1">
    <citation type="submission" date="2019-02" db="EMBL/GenBank/DDBJ databases">
        <title>Draft Genome Sequence of the Prevotella sp. BCRC 81118, Isolated from Human Feces.</title>
        <authorList>
            <person name="Huang C.-H."/>
        </authorList>
    </citation>
    <scope>NUCLEOTIDE SEQUENCE [LARGE SCALE GENOMIC DNA]</scope>
    <source>
        <strain evidence="2 3">BCRC 81118</strain>
    </source>
</reference>
<dbReference type="AlphaFoldDB" id="A0A4Y8VBZ6"/>
<dbReference type="SUPFAM" id="SSF52540">
    <property type="entry name" value="P-loop containing nucleoside triphosphate hydrolases"/>
    <property type="match status" value="1"/>
</dbReference>
<organism evidence="2 3">
    <name type="scientific">Segatella hominis</name>
    <dbReference type="NCBI Taxonomy" id="2518605"/>
    <lineage>
        <taxon>Bacteria</taxon>
        <taxon>Pseudomonadati</taxon>
        <taxon>Bacteroidota</taxon>
        <taxon>Bacteroidia</taxon>
        <taxon>Bacteroidales</taxon>
        <taxon>Prevotellaceae</taxon>
        <taxon>Segatella</taxon>
    </lineage>
</organism>
<keyword evidence="3" id="KW-1185">Reference proteome</keyword>
<proteinExistence type="predicted"/>
<protein>
    <submittedName>
        <fullName evidence="2">AAA family ATPase</fullName>
    </submittedName>
</protein>